<dbReference type="GO" id="GO:0006508">
    <property type="term" value="P:proteolysis"/>
    <property type="evidence" value="ECO:0007669"/>
    <property type="project" value="InterPro"/>
</dbReference>
<feature type="signal peptide" evidence="2">
    <location>
        <begin position="1"/>
        <end position="29"/>
    </location>
</feature>
<keyword evidence="1" id="KW-0378">Hydrolase</keyword>
<dbReference type="InterPro" id="IPR029058">
    <property type="entry name" value="AB_hydrolase_fold"/>
</dbReference>
<dbReference type="SUPFAM" id="SSF53474">
    <property type="entry name" value="alpha/beta-Hydrolases"/>
    <property type="match status" value="1"/>
</dbReference>
<proteinExistence type="predicted"/>
<dbReference type="GO" id="GO:0004252">
    <property type="term" value="F:serine-type endopeptidase activity"/>
    <property type="evidence" value="ECO:0007669"/>
    <property type="project" value="TreeGrafter"/>
</dbReference>
<dbReference type="Proteomes" id="UP000244896">
    <property type="component" value="Chromosome"/>
</dbReference>
<evidence type="ECO:0000256" key="1">
    <source>
        <dbReference type="ARBA" id="ARBA00022801"/>
    </source>
</evidence>
<feature type="chain" id="PRO_5016118458" description="Peptidase S9 prolyl oligopeptidase catalytic domain-containing protein" evidence="2">
    <location>
        <begin position="30"/>
        <end position="801"/>
    </location>
</feature>
<dbReference type="AlphaFoldDB" id="A0A2U8E6S2"/>
<dbReference type="Gene3D" id="3.40.50.1820">
    <property type="entry name" value="alpha/beta hydrolase"/>
    <property type="match status" value="1"/>
</dbReference>
<evidence type="ECO:0000313" key="5">
    <source>
        <dbReference type="Proteomes" id="UP000244896"/>
    </source>
</evidence>
<dbReference type="SUPFAM" id="SSF82171">
    <property type="entry name" value="DPP6 N-terminal domain-like"/>
    <property type="match status" value="1"/>
</dbReference>
<evidence type="ECO:0000259" key="3">
    <source>
        <dbReference type="Pfam" id="PF00326"/>
    </source>
</evidence>
<sequence length="801" mass="87872">MSERGKHISKMMARILILGTLLSAGRTLAGGDSVNVSPVPVLSVDQNKQHYTKLFQPPEANAASLSPDGHLIAYAKREQGRLYVYVVNADKPEQAVVKKEILIDQDATDGMDDAREYTPAEMLWMGWVTPSRLVMEVNRKFLALGDGDGQWGSLTGMIIAMDSNGDNAISLATPRDLQKIGFEGVAERGVRARTGKASARAESASGADLVYNSDDASAPLSAEDETVVPTGDARFWRSPSVIGFCPDDAESILVRANAQGKSNYYGVYKINALTGKRTLVSEQEPAPLCRVLSDRLGNARIYMPRTTDATFPHRYLYAKTKGFMRWQNLDNMPKTDASVGGFSVSPDNYFGTRSIPLGFDYNSTILYYASNIGRDAYGIYALNVESGEPVKFAVENAKFDMITPDVGGFPGGREGSSVLVFDRHTLEFSGIHFTDAKRTTRWVNPVLQSVQASLEAALPGRIVTVLEWNSEGSKYLVKASAPSDPGAYYIYNRITKELNEFVQKSPWLNNELLHEAIDFGFPTADKSHVTGIITIPSQIRSKKIPVVVVCPDYPWDRVQLDFSPETQAIATMGFAVIEVNSRSAWGYGIKRRESASVGERSELQALDILTALDKLAQYLPLDLQHVAVMGHNYGGYTAMRVLQLHQDRFRCAIAVNAPLDPNQWLNDIMLNSGDAAPLLTRKGLDTDAELRAAPLMKAASNIKKPVCVFNYRGRVEAEDSLAMRMYAAGERFVESVRINGVSGAAFHSLENDYMRGLPLAKAGVCGEIEGFLNATMYNFNVNMGPIKMIDSNSNADRASAH</sequence>
<dbReference type="InterPro" id="IPR001375">
    <property type="entry name" value="Peptidase_S9_cat"/>
</dbReference>
<dbReference type="KEGG" id="elut:CKA38_14345"/>
<evidence type="ECO:0000313" key="4">
    <source>
        <dbReference type="EMBL" id="AWI10274.1"/>
    </source>
</evidence>
<feature type="domain" description="Peptidase S9 prolyl oligopeptidase catalytic" evidence="3">
    <location>
        <begin position="561"/>
        <end position="664"/>
    </location>
</feature>
<dbReference type="Pfam" id="PF00326">
    <property type="entry name" value="Peptidase_S9"/>
    <property type="match status" value="1"/>
</dbReference>
<evidence type="ECO:0000256" key="2">
    <source>
        <dbReference type="SAM" id="SignalP"/>
    </source>
</evidence>
<keyword evidence="5" id="KW-1185">Reference proteome</keyword>
<dbReference type="PANTHER" id="PTHR42776:SF27">
    <property type="entry name" value="DIPEPTIDYL PEPTIDASE FAMILY MEMBER 6"/>
    <property type="match status" value="1"/>
</dbReference>
<protein>
    <recommendedName>
        <fullName evidence="3">Peptidase S9 prolyl oligopeptidase catalytic domain-containing protein</fullName>
    </recommendedName>
</protein>
<keyword evidence="2" id="KW-0732">Signal</keyword>
<dbReference type="PANTHER" id="PTHR42776">
    <property type="entry name" value="SERINE PEPTIDASE S9 FAMILY MEMBER"/>
    <property type="match status" value="1"/>
</dbReference>
<reference evidence="4 5" key="1">
    <citation type="journal article" date="2018" name="Syst. Appl. Microbiol.">
        <title>Ereboglobus luteus gen. nov. sp. nov. from cockroach guts, and new insights into the oxygen relationship of the genera Opitutus and Didymococcus (Verrucomicrobia: Opitutaceae).</title>
        <authorList>
            <person name="Tegtmeier D."/>
            <person name="Belitz A."/>
            <person name="Radek R."/>
            <person name="Heimerl T."/>
            <person name="Brune A."/>
        </authorList>
    </citation>
    <scope>NUCLEOTIDE SEQUENCE [LARGE SCALE GENOMIC DNA]</scope>
    <source>
        <strain evidence="4 5">Ho45</strain>
    </source>
</reference>
<name>A0A2U8E6S2_9BACT</name>
<dbReference type="EMBL" id="CP023004">
    <property type="protein sequence ID" value="AWI10274.1"/>
    <property type="molecule type" value="Genomic_DNA"/>
</dbReference>
<gene>
    <name evidence="4" type="ORF">CKA38_14345</name>
</gene>
<dbReference type="OrthoDB" id="184268at2"/>
<organism evidence="4 5">
    <name type="scientific">Ereboglobus luteus</name>
    <dbReference type="NCBI Taxonomy" id="1796921"/>
    <lineage>
        <taxon>Bacteria</taxon>
        <taxon>Pseudomonadati</taxon>
        <taxon>Verrucomicrobiota</taxon>
        <taxon>Opitutia</taxon>
        <taxon>Opitutales</taxon>
        <taxon>Opitutaceae</taxon>
        <taxon>Ereboglobus</taxon>
    </lineage>
</organism>
<accession>A0A2U8E6S2</accession>